<keyword evidence="1" id="KW-0472">Membrane</keyword>
<protein>
    <submittedName>
        <fullName evidence="2">Uncharacterized protein</fullName>
    </submittedName>
</protein>
<feature type="transmembrane region" description="Helical" evidence="1">
    <location>
        <begin position="119"/>
        <end position="139"/>
    </location>
</feature>
<evidence type="ECO:0000313" key="3">
    <source>
        <dbReference type="Proteomes" id="UP000243670"/>
    </source>
</evidence>
<dbReference type="Gene3D" id="2.130.10.10">
    <property type="entry name" value="YVTN repeat-like/Quinoprotein amine dehydrogenase"/>
    <property type="match status" value="1"/>
</dbReference>
<proteinExistence type="predicted"/>
<gene>
    <name evidence="2" type="ORF">M951_chr3151</name>
</gene>
<sequence>MYFIMSYYCLTKNSNFIFFKNNNKNIKSIFILIFFFKFLLIFLHFFLIIFSCGNVLIILNLKKKIVLYKRNIFFKDIINNNFIEILFSYKFKIILIKFHNKFSKIKISANFLKTCKCSIRLNFLYVIIKATNLLIIDIYKKKIRKIKNFRTNISQIIFLNRSELLLITTVQTIIVYNVIYNESLVSYSRRTGLFYNKFRIKINKKKRLDEMFVYFQSGHFFLNRLLRLSRITFVRKIYKEAVSNILIFKNNFIISLSFLNNIKKWKIDLLYTKISFIKKIMYNSVEILNLKIIHRSIKLIGIDYKNMIILFGDILIKDFFDNFKNIHTKIIFNYYEKEKKNTKKIINNVIIISNNSFQWDLLVASFKNSYYVNLWSMEMQKKRNYSINKKIIFRKLHNFIIKIIDISENNNFIYLGTKPNMILKFDITNCSHYYRISFNIKNYNINLYNFPLKIYTDKLETKLYCLLVNGEIIIWNLFKKNSILVIKIKDNVTSFFFNLYNKTFLFISAKNIFFKFSDNYLRKIMLKTKIINTIMIIMFFYKNKNILLISVDFYIYYFILKINKSTTFKILKFLTSYKKNNFCLHDGDIYNSTSCQHPINVKNNIKNQSNTRKRNYKNLVNNLFWVNSKFLLYKSNALNFFFKFDIVSKYKINFNYSTKINIKNKILTKNFKKFLIQLIWYLNTQKCKNEVLLITKPLITRQFLNFYIILNYGEVKWCKNKILRWIFEILYRKLLYENIVVSSAIILEIMVLFSRNFIKNFDIFKKWSWGVFYILHKKWFEIEIFNNILRIIILNF</sequence>
<feature type="transmembrane region" description="Helical" evidence="1">
    <location>
        <begin position="29"/>
        <end position="61"/>
    </location>
</feature>
<accession>A0A060DGV0</accession>
<evidence type="ECO:0000256" key="1">
    <source>
        <dbReference type="SAM" id="Phobius"/>
    </source>
</evidence>
<organism evidence="2 3">
    <name type="scientific">Lotharella oceanica</name>
    <dbReference type="NCBI Taxonomy" id="641309"/>
    <lineage>
        <taxon>Eukaryota</taxon>
        <taxon>Sar</taxon>
        <taxon>Rhizaria</taxon>
        <taxon>Cercozoa</taxon>
        <taxon>Chlorarachniophyceae</taxon>
        <taxon>Lotharella</taxon>
    </lineage>
</organism>
<reference evidence="2 3" key="1">
    <citation type="journal article" date="2014" name="BMC Genomics">
        <title>Nucleomorph and plastid genome sequences of the chlorarachniophyte Lotharella oceanica: convergent reductive evolution and frequent recombination in nucleomorph-bearing algae.</title>
        <authorList>
            <person name="Tanifuji G."/>
            <person name="Onodera N.T."/>
            <person name="Brown M.W."/>
            <person name="Curtis B.A."/>
            <person name="Roger A.J."/>
            <person name="Ka-Shu Wong G."/>
            <person name="Melkonian M."/>
            <person name="Archibald J.M."/>
        </authorList>
    </citation>
    <scope>NUCLEOTIDE SEQUENCE [LARGE SCALE GENOMIC DNA]</scope>
    <source>
        <strain evidence="2 3">CCMP622</strain>
    </source>
</reference>
<keyword evidence="2" id="KW-0542">Nucleomorph</keyword>
<keyword evidence="1" id="KW-0812">Transmembrane</keyword>
<keyword evidence="1" id="KW-1133">Transmembrane helix</keyword>
<name>A0A060DGV0_9EUKA</name>
<dbReference type="Proteomes" id="UP000243670">
    <property type="component" value="Nucleomorph 3"/>
</dbReference>
<geneLocation type="nucleomorph" evidence="2"/>
<dbReference type="SUPFAM" id="SSF69322">
    <property type="entry name" value="Tricorn protease domain 2"/>
    <property type="match status" value="1"/>
</dbReference>
<dbReference type="AlphaFoldDB" id="A0A060DGV0"/>
<dbReference type="InterPro" id="IPR015943">
    <property type="entry name" value="WD40/YVTN_repeat-like_dom_sf"/>
</dbReference>
<dbReference type="EMBL" id="CP006629">
    <property type="protein sequence ID" value="AIB10048.1"/>
    <property type="molecule type" value="Genomic_DNA"/>
</dbReference>
<evidence type="ECO:0000313" key="2">
    <source>
        <dbReference type="EMBL" id="AIB10048.1"/>
    </source>
</evidence>